<reference evidence="1" key="1">
    <citation type="submission" date="2023-05" db="EMBL/GenBank/DDBJ databases">
        <title>Nepenthes gracilis genome sequencing.</title>
        <authorList>
            <person name="Fukushima K."/>
        </authorList>
    </citation>
    <scope>NUCLEOTIDE SEQUENCE</scope>
    <source>
        <strain evidence="1">SING2019-196</strain>
    </source>
</reference>
<evidence type="ECO:0000313" key="1">
    <source>
        <dbReference type="EMBL" id="GMH24148.1"/>
    </source>
</evidence>
<evidence type="ECO:0000313" key="2">
    <source>
        <dbReference type="Proteomes" id="UP001279734"/>
    </source>
</evidence>
<keyword evidence="2" id="KW-1185">Reference proteome</keyword>
<gene>
    <name evidence="1" type="ORF">Nepgr_025991</name>
</gene>
<proteinExistence type="predicted"/>
<accession>A0AAD3Y069</accession>
<dbReference type="Proteomes" id="UP001279734">
    <property type="component" value="Unassembled WGS sequence"/>
</dbReference>
<protein>
    <submittedName>
        <fullName evidence="1">Uncharacterized protein</fullName>
    </submittedName>
</protein>
<name>A0AAD3Y069_NEPGR</name>
<dbReference type="EMBL" id="BSYO01000027">
    <property type="protein sequence ID" value="GMH24148.1"/>
    <property type="molecule type" value="Genomic_DNA"/>
</dbReference>
<comment type="caution">
    <text evidence="1">The sequence shown here is derived from an EMBL/GenBank/DDBJ whole genome shotgun (WGS) entry which is preliminary data.</text>
</comment>
<sequence>MLKQYLMLQMLGTALECSDEVGTAFSSYCNCHLVTSVLAAAGCPVPSCVTDGAQFRVAPSAVLGVSTAGWLRMGL</sequence>
<dbReference type="AlphaFoldDB" id="A0AAD3Y069"/>
<organism evidence="1 2">
    <name type="scientific">Nepenthes gracilis</name>
    <name type="common">Slender pitcher plant</name>
    <dbReference type="NCBI Taxonomy" id="150966"/>
    <lineage>
        <taxon>Eukaryota</taxon>
        <taxon>Viridiplantae</taxon>
        <taxon>Streptophyta</taxon>
        <taxon>Embryophyta</taxon>
        <taxon>Tracheophyta</taxon>
        <taxon>Spermatophyta</taxon>
        <taxon>Magnoliopsida</taxon>
        <taxon>eudicotyledons</taxon>
        <taxon>Gunneridae</taxon>
        <taxon>Pentapetalae</taxon>
        <taxon>Caryophyllales</taxon>
        <taxon>Nepenthaceae</taxon>
        <taxon>Nepenthes</taxon>
    </lineage>
</organism>